<evidence type="ECO:0000313" key="1">
    <source>
        <dbReference type="EMBL" id="KAJ8116745.1"/>
    </source>
</evidence>
<reference evidence="1" key="1">
    <citation type="submission" date="2022-11" db="EMBL/GenBank/DDBJ databases">
        <title>Genome Sequence of Nemania bipapillata.</title>
        <authorList>
            <person name="Buettner E."/>
        </authorList>
    </citation>
    <scope>NUCLEOTIDE SEQUENCE</scope>
    <source>
        <strain evidence="1">CP14</strain>
    </source>
</reference>
<accession>A0ACC2ING6</accession>
<dbReference type="EMBL" id="JAPESX010001166">
    <property type="protein sequence ID" value="KAJ8116745.1"/>
    <property type="molecule type" value="Genomic_DNA"/>
</dbReference>
<comment type="caution">
    <text evidence="1">The sequence shown here is derived from an EMBL/GenBank/DDBJ whole genome shotgun (WGS) entry which is preliminary data.</text>
</comment>
<protein>
    <submittedName>
        <fullName evidence="1">Uncharacterized protein</fullName>
    </submittedName>
</protein>
<name>A0ACC2ING6_9PEZI</name>
<organism evidence="1 2">
    <name type="scientific">Nemania bipapillata</name>
    <dbReference type="NCBI Taxonomy" id="110536"/>
    <lineage>
        <taxon>Eukaryota</taxon>
        <taxon>Fungi</taxon>
        <taxon>Dikarya</taxon>
        <taxon>Ascomycota</taxon>
        <taxon>Pezizomycotina</taxon>
        <taxon>Sordariomycetes</taxon>
        <taxon>Xylariomycetidae</taxon>
        <taxon>Xylariales</taxon>
        <taxon>Xylariaceae</taxon>
        <taxon>Nemania</taxon>
    </lineage>
</organism>
<proteinExistence type="predicted"/>
<evidence type="ECO:0000313" key="2">
    <source>
        <dbReference type="Proteomes" id="UP001153334"/>
    </source>
</evidence>
<keyword evidence="2" id="KW-1185">Reference proteome</keyword>
<sequence>MKVLSTLALFVSLSTAASILTPDSVDAVLERREVHQPYAFGASLEPAPASVPENSPADYHTATTSLAEKQIQQVHRRDVSKNPRGTIAARDFYECATSVWDPSEGE</sequence>
<gene>
    <name evidence="1" type="ORF">ONZ43_g4370</name>
</gene>
<dbReference type="Proteomes" id="UP001153334">
    <property type="component" value="Unassembled WGS sequence"/>
</dbReference>